<dbReference type="InterPro" id="IPR000210">
    <property type="entry name" value="BTB/POZ_dom"/>
</dbReference>
<name>A0A074VPT5_AURM1</name>
<sequence>MASTSDTTSSAPCTDQLKDKQAWRRNVWKQDTVAHLLNKDNTIVELKSKEKKTPEIRRVHKALLCFYSPYHDRLLNGEFAEGLAAPTKPLVINAGASVLKLLLTWLYTGQVNMGLPIEGNNDGVEQWHIGTAKLYIFADELNCVALQRSIMSKLVESCKTTPSLVGFDTIGLLRREEDDGRMRDEKHKIDVLQAQVPC</sequence>
<reference evidence="2 3" key="1">
    <citation type="journal article" date="2014" name="BMC Genomics">
        <title>Genome sequencing of four Aureobasidium pullulans varieties: biotechnological potential, stress tolerance, and description of new species.</title>
        <authorList>
            <person name="Gostin Ar C."/>
            <person name="Ohm R.A."/>
            <person name="Kogej T."/>
            <person name="Sonjak S."/>
            <person name="Turk M."/>
            <person name="Zajc J."/>
            <person name="Zalar P."/>
            <person name="Grube M."/>
            <person name="Sun H."/>
            <person name="Han J."/>
            <person name="Sharma A."/>
            <person name="Chiniquy J."/>
            <person name="Ngan C.Y."/>
            <person name="Lipzen A."/>
            <person name="Barry K."/>
            <person name="Grigoriev I.V."/>
            <person name="Gunde-Cimerman N."/>
        </authorList>
    </citation>
    <scope>NUCLEOTIDE SEQUENCE [LARGE SCALE GENOMIC DNA]</scope>
    <source>
        <strain evidence="2 3">CBS 110374</strain>
    </source>
</reference>
<dbReference type="EMBL" id="KL584839">
    <property type="protein sequence ID" value="KEQ61119.1"/>
    <property type="molecule type" value="Genomic_DNA"/>
</dbReference>
<dbReference type="CDD" id="cd18186">
    <property type="entry name" value="BTB_POZ_ZBTB_KLHL-like"/>
    <property type="match status" value="1"/>
</dbReference>
<dbReference type="GeneID" id="63921757"/>
<protein>
    <recommendedName>
        <fullName evidence="1">BTB domain-containing protein</fullName>
    </recommendedName>
</protein>
<dbReference type="InterPro" id="IPR011333">
    <property type="entry name" value="SKP1/BTB/POZ_sf"/>
</dbReference>
<dbReference type="HOGENOM" id="CLU_1377848_0_0_1"/>
<dbReference type="PROSITE" id="PS50097">
    <property type="entry name" value="BTB"/>
    <property type="match status" value="1"/>
</dbReference>
<dbReference type="Gene3D" id="3.30.710.10">
    <property type="entry name" value="Potassium Channel Kv1.1, Chain A"/>
    <property type="match status" value="1"/>
</dbReference>
<dbReference type="SUPFAM" id="SSF54695">
    <property type="entry name" value="POZ domain"/>
    <property type="match status" value="1"/>
</dbReference>
<dbReference type="Proteomes" id="UP000030672">
    <property type="component" value="Unassembled WGS sequence"/>
</dbReference>
<evidence type="ECO:0000313" key="2">
    <source>
        <dbReference type="EMBL" id="KEQ61119.1"/>
    </source>
</evidence>
<gene>
    <name evidence="2" type="ORF">M437DRAFT_86014</name>
</gene>
<keyword evidence="3" id="KW-1185">Reference proteome</keyword>
<proteinExistence type="predicted"/>
<feature type="domain" description="BTB" evidence="1">
    <location>
        <begin position="40"/>
        <end position="115"/>
    </location>
</feature>
<dbReference type="RefSeq" id="XP_040878142.1">
    <property type="nucleotide sequence ID" value="XM_041028384.1"/>
</dbReference>
<organism evidence="2 3">
    <name type="scientific">Aureobasidium melanogenum (strain CBS 110374)</name>
    <name type="common">Aureobasidium pullulans var. melanogenum</name>
    <dbReference type="NCBI Taxonomy" id="1043003"/>
    <lineage>
        <taxon>Eukaryota</taxon>
        <taxon>Fungi</taxon>
        <taxon>Dikarya</taxon>
        <taxon>Ascomycota</taxon>
        <taxon>Pezizomycotina</taxon>
        <taxon>Dothideomycetes</taxon>
        <taxon>Dothideomycetidae</taxon>
        <taxon>Dothideales</taxon>
        <taxon>Saccotheciaceae</taxon>
        <taxon>Aureobasidium</taxon>
    </lineage>
</organism>
<evidence type="ECO:0000259" key="1">
    <source>
        <dbReference type="PROSITE" id="PS50097"/>
    </source>
</evidence>
<dbReference type="Pfam" id="PF00651">
    <property type="entry name" value="BTB"/>
    <property type="match status" value="1"/>
</dbReference>
<accession>A0A074VPT5</accession>
<dbReference type="AlphaFoldDB" id="A0A074VPT5"/>
<evidence type="ECO:0000313" key="3">
    <source>
        <dbReference type="Proteomes" id="UP000030672"/>
    </source>
</evidence>